<reference evidence="2 3" key="1">
    <citation type="journal article" date="2020" name="ISME J.">
        <title>Uncovering the hidden diversity of litter-decomposition mechanisms in mushroom-forming fungi.</title>
        <authorList>
            <person name="Floudas D."/>
            <person name="Bentzer J."/>
            <person name="Ahren D."/>
            <person name="Johansson T."/>
            <person name="Persson P."/>
            <person name="Tunlid A."/>
        </authorList>
    </citation>
    <scope>NUCLEOTIDE SEQUENCE [LARGE SCALE GENOMIC DNA]</scope>
    <source>
        <strain evidence="2 3">CBS 146.42</strain>
    </source>
</reference>
<dbReference type="AlphaFoldDB" id="A0A8H5D194"/>
<keyword evidence="3" id="KW-1185">Reference proteome</keyword>
<evidence type="ECO:0000256" key="1">
    <source>
        <dbReference type="SAM" id="MobiDB-lite"/>
    </source>
</evidence>
<name>A0A8H5D194_9AGAR</name>
<proteinExistence type="predicted"/>
<protein>
    <recommendedName>
        <fullName evidence="4">Mediator of RNA polymerase II transcription subunit 1</fullName>
    </recommendedName>
</protein>
<dbReference type="EMBL" id="JAACJO010000012">
    <property type="protein sequence ID" value="KAF5351782.1"/>
    <property type="molecule type" value="Genomic_DNA"/>
</dbReference>
<evidence type="ECO:0000313" key="2">
    <source>
        <dbReference type="EMBL" id="KAF5351782.1"/>
    </source>
</evidence>
<sequence>MDAINTSKVLIGKQRAFLSAMPQTPPVQRTLFSSLEDIQASNDVRPHTNHPFASGIEDSFAYLQQLSQAADQITNSLNGHLELPWAQPKLISLLRQQSSLTSTIKASENRTKEFVDALQERAGTIYNEDIPLDPATVANFCISRLEAWGVKAGMESFKDDGRAGNVTVMLGGKVLVVDVDISISTEDPSRPRARVASVKTSYATSDEASGNSSNTKGSISLDAFLAQSVQKYCDEVQKPEDVRDAVRAAKLASNVQQQLRYLVMLDRLAEKKDGARAAWFVDTDQLCPKVEAFAKSEAEVVASALSASAAPLDIFLLRSHALPLPYLSSPSITFLVHATPLAYLSCLRNVTAPPVQQANMPLIDIPLAHLRSQILENPKGMTTATLSVAPLSSPPPFASGELLPGIAGRPTFSFCPQGADITHVFPRSGTPMETTTESRHHVWMLDFTNGGKQPGVVMSQSQMRDIEMLITPLGGLHEDLEDVNIISFNANSWVDLLLNQTTEIKYERYTALYSSPGGLHPPLQLRLTPPDEPGFILERVPVHNIQEVWGILEIVREQSWLKETLLSCQWEPEGINDDNILSIEGLDVTDEELQAVLAGKWRTSAVLAP</sequence>
<comment type="caution">
    <text evidence="2">The sequence shown here is derived from an EMBL/GenBank/DDBJ whole genome shotgun (WGS) entry which is preliminary data.</text>
</comment>
<dbReference type="Proteomes" id="UP000559027">
    <property type="component" value="Unassembled WGS sequence"/>
</dbReference>
<feature type="compositionally biased region" description="Polar residues" evidence="1">
    <location>
        <begin position="198"/>
        <end position="215"/>
    </location>
</feature>
<gene>
    <name evidence="2" type="ORF">D9756_007426</name>
</gene>
<dbReference type="OrthoDB" id="544685at2759"/>
<feature type="region of interest" description="Disordered" evidence="1">
    <location>
        <begin position="190"/>
        <end position="215"/>
    </location>
</feature>
<evidence type="ECO:0000313" key="3">
    <source>
        <dbReference type="Proteomes" id="UP000559027"/>
    </source>
</evidence>
<evidence type="ECO:0008006" key="4">
    <source>
        <dbReference type="Google" id="ProtNLM"/>
    </source>
</evidence>
<organism evidence="2 3">
    <name type="scientific">Leucocoprinus leucothites</name>
    <dbReference type="NCBI Taxonomy" id="201217"/>
    <lineage>
        <taxon>Eukaryota</taxon>
        <taxon>Fungi</taxon>
        <taxon>Dikarya</taxon>
        <taxon>Basidiomycota</taxon>
        <taxon>Agaricomycotina</taxon>
        <taxon>Agaricomycetes</taxon>
        <taxon>Agaricomycetidae</taxon>
        <taxon>Agaricales</taxon>
        <taxon>Agaricineae</taxon>
        <taxon>Agaricaceae</taxon>
        <taxon>Leucocoprinus</taxon>
    </lineage>
</organism>
<accession>A0A8H5D194</accession>